<dbReference type="EMBL" id="PHIG01000011">
    <property type="protein sequence ID" value="PJK31005.1"/>
    <property type="molecule type" value="Genomic_DNA"/>
</dbReference>
<evidence type="ECO:0000259" key="1">
    <source>
        <dbReference type="Pfam" id="PF03061"/>
    </source>
</evidence>
<dbReference type="RefSeq" id="WP_109792526.1">
    <property type="nucleotide sequence ID" value="NZ_PHIG01000011.1"/>
</dbReference>
<dbReference type="PANTHER" id="PTHR43240:SF20">
    <property type="entry name" value="MEDIUM_LONG-CHAIN ACYL-COA THIOESTERASE YIGI"/>
    <property type="match status" value="1"/>
</dbReference>
<dbReference type="OrthoDB" id="3477511at2"/>
<sequence length="136" mass="14684">MTDPIEAGFEPLTDAGPFSSMIGPTYQRREADGSLTFALYVAPKHLNARGVVHGGMLMSFMDQLLGRTVHNEIGRRPTATVQLDNQFLAGVREGELVIGKGNVERVTRSLVFVTGRLTVGEQTALVSSGVWKILGV</sequence>
<evidence type="ECO:0000313" key="2">
    <source>
        <dbReference type="EMBL" id="PJK31005.1"/>
    </source>
</evidence>
<dbReference type="Pfam" id="PF03061">
    <property type="entry name" value="4HBT"/>
    <property type="match status" value="1"/>
</dbReference>
<dbReference type="AlphaFoldDB" id="A0A2M9G5L4"/>
<dbReference type="InterPro" id="IPR006683">
    <property type="entry name" value="Thioestr_dom"/>
</dbReference>
<dbReference type="Gene3D" id="3.10.129.10">
    <property type="entry name" value="Hotdog Thioesterase"/>
    <property type="match status" value="1"/>
</dbReference>
<feature type="domain" description="Thioesterase" evidence="1">
    <location>
        <begin position="50"/>
        <end position="122"/>
    </location>
</feature>
<organism evidence="2 3">
    <name type="scientific">Minwuia thermotolerans</name>
    <dbReference type="NCBI Taxonomy" id="2056226"/>
    <lineage>
        <taxon>Bacteria</taxon>
        <taxon>Pseudomonadati</taxon>
        <taxon>Pseudomonadota</taxon>
        <taxon>Alphaproteobacteria</taxon>
        <taxon>Minwuiales</taxon>
        <taxon>Minwuiaceae</taxon>
        <taxon>Minwuia</taxon>
    </lineage>
</organism>
<proteinExistence type="predicted"/>
<dbReference type="Proteomes" id="UP000229498">
    <property type="component" value="Unassembled WGS sequence"/>
</dbReference>
<dbReference type="SUPFAM" id="SSF54637">
    <property type="entry name" value="Thioesterase/thiol ester dehydrase-isomerase"/>
    <property type="match status" value="1"/>
</dbReference>
<dbReference type="InterPro" id="IPR029069">
    <property type="entry name" value="HotDog_dom_sf"/>
</dbReference>
<protein>
    <submittedName>
        <fullName evidence="2">PaaI family thioesterase</fullName>
    </submittedName>
</protein>
<accession>A0A2M9G5L4</accession>
<reference evidence="2 3" key="1">
    <citation type="submission" date="2017-11" db="EMBL/GenBank/DDBJ databases">
        <title>Draft genome sequence of Rhizobiales bacterium SY3-13.</title>
        <authorList>
            <person name="Sun C."/>
        </authorList>
    </citation>
    <scope>NUCLEOTIDE SEQUENCE [LARGE SCALE GENOMIC DNA]</scope>
    <source>
        <strain evidence="2 3">SY3-13</strain>
    </source>
</reference>
<evidence type="ECO:0000313" key="3">
    <source>
        <dbReference type="Proteomes" id="UP000229498"/>
    </source>
</evidence>
<dbReference type="GO" id="GO:0016790">
    <property type="term" value="F:thiolester hydrolase activity"/>
    <property type="evidence" value="ECO:0007669"/>
    <property type="project" value="UniProtKB-ARBA"/>
</dbReference>
<dbReference type="PANTHER" id="PTHR43240">
    <property type="entry name" value="1,4-DIHYDROXY-2-NAPHTHOYL-COA THIOESTERASE 1"/>
    <property type="match status" value="1"/>
</dbReference>
<dbReference type="CDD" id="cd03443">
    <property type="entry name" value="PaaI_thioesterase"/>
    <property type="match status" value="1"/>
</dbReference>
<keyword evidence="3" id="KW-1185">Reference proteome</keyword>
<name>A0A2M9G5L4_9PROT</name>
<comment type="caution">
    <text evidence="2">The sequence shown here is derived from an EMBL/GenBank/DDBJ whole genome shotgun (WGS) entry which is preliminary data.</text>
</comment>
<gene>
    <name evidence="2" type="ORF">CVT23_03835</name>
</gene>